<dbReference type="Proteomes" id="UP001175000">
    <property type="component" value="Unassembled WGS sequence"/>
</dbReference>
<organism evidence="2 3">
    <name type="scientific">Immersiella caudata</name>
    <dbReference type="NCBI Taxonomy" id="314043"/>
    <lineage>
        <taxon>Eukaryota</taxon>
        <taxon>Fungi</taxon>
        <taxon>Dikarya</taxon>
        <taxon>Ascomycota</taxon>
        <taxon>Pezizomycotina</taxon>
        <taxon>Sordariomycetes</taxon>
        <taxon>Sordariomycetidae</taxon>
        <taxon>Sordariales</taxon>
        <taxon>Lasiosphaeriaceae</taxon>
        <taxon>Immersiella</taxon>
    </lineage>
</organism>
<evidence type="ECO:0000313" key="3">
    <source>
        <dbReference type="Proteomes" id="UP001175000"/>
    </source>
</evidence>
<feature type="chain" id="PRO_5041430721" description="Hydrophobin" evidence="1">
    <location>
        <begin position="20"/>
        <end position="165"/>
    </location>
</feature>
<dbReference type="AlphaFoldDB" id="A0AA40BUA9"/>
<gene>
    <name evidence="2" type="ORF">B0T14DRAFT_527290</name>
</gene>
<accession>A0AA40BUA9</accession>
<protein>
    <recommendedName>
        <fullName evidence="4">Hydrophobin</fullName>
    </recommendedName>
</protein>
<keyword evidence="1" id="KW-0732">Signal</keyword>
<sequence length="165" mass="17034">MQLINTVFTFLAIAMTASAAPTGATVLEARTPPPVSQCSQDQTTICCVSLLGIPVSCNIISSCGATAFCCDNDSNTVNVRSTLALLSERILTSHVTRLSKGSSLSTMSSTPATSSASARLQDETRDLSVLSAGVMVGSNDGRETMEGCDVVLAVFCLPSPLLPLA</sequence>
<proteinExistence type="predicted"/>
<feature type="signal peptide" evidence="1">
    <location>
        <begin position="1"/>
        <end position="19"/>
    </location>
</feature>
<evidence type="ECO:0000313" key="2">
    <source>
        <dbReference type="EMBL" id="KAK0613909.1"/>
    </source>
</evidence>
<name>A0AA40BUA9_9PEZI</name>
<dbReference type="EMBL" id="JAULSU010000006">
    <property type="protein sequence ID" value="KAK0613909.1"/>
    <property type="molecule type" value="Genomic_DNA"/>
</dbReference>
<reference evidence="2" key="1">
    <citation type="submission" date="2023-06" db="EMBL/GenBank/DDBJ databases">
        <title>Genome-scale phylogeny and comparative genomics of the fungal order Sordariales.</title>
        <authorList>
            <consortium name="Lawrence Berkeley National Laboratory"/>
            <person name="Hensen N."/>
            <person name="Bonometti L."/>
            <person name="Westerberg I."/>
            <person name="Brannstrom I.O."/>
            <person name="Guillou S."/>
            <person name="Cros-Aarteil S."/>
            <person name="Calhoun S."/>
            <person name="Haridas S."/>
            <person name="Kuo A."/>
            <person name="Mondo S."/>
            <person name="Pangilinan J."/>
            <person name="Riley R."/>
            <person name="Labutti K."/>
            <person name="Andreopoulos B."/>
            <person name="Lipzen A."/>
            <person name="Chen C."/>
            <person name="Yanf M."/>
            <person name="Daum C."/>
            <person name="Ng V."/>
            <person name="Clum A."/>
            <person name="Steindorff A."/>
            <person name="Ohm R."/>
            <person name="Martin F."/>
            <person name="Silar P."/>
            <person name="Natvig D."/>
            <person name="Lalanne C."/>
            <person name="Gautier V."/>
            <person name="Ament-Velasquez S.L."/>
            <person name="Kruys A."/>
            <person name="Hutchinson M.I."/>
            <person name="Powell A.J."/>
            <person name="Barry K."/>
            <person name="Miller A.N."/>
            <person name="Grigoriev I.V."/>
            <person name="Debuchy R."/>
            <person name="Gladieux P."/>
            <person name="Thoren M.H."/>
            <person name="Johannesson H."/>
        </authorList>
    </citation>
    <scope>NUCLEOTIDE SEQUENCE</scope>
    <source>
        <strain evidence="2">CBS 606.72</strain>
    </source>
</reference>
<comment type="caution">
    <text evidence="2">The sequence shown here is derived from an EMBL/GenBank/DDBJ whole genome shotgun (WGS) entry which is preliminary data.</text>
</comment>
<evidence type="ECO:0000256" key="1">
    <source>
        <dbReference type="SAM" id="SignalP"/>
    </source>
</evidence>
<keyword evidence="3" id="KW-1185">Reference proteome</keyword>
<evidence type="ECO:0008006" key="4">
    <source>
        <dbReference type="Google" id="ProtNLM"/>
    </source>
</evidence>